<gene>
    <name evidence="1" type="ORF">EVOR1521_LOCUS1301</name>
</gene>
<comment type="caution">
    <text evidence="1">The sequence shown here is derived from an EMBL/GenBank/DDBJ whole genome shotgun (WGS) entry which is preliminary data.</text>
</comment>
<sequence>MPIWFAIEARRPGSIEAAPGAIGRREWEAAAGTESRAHPEPRLAGVTDRLSQDVAARGECDVAAGVPDLSTVRGVMPAAGHVVLLGNSKGREGAAGLQVDCEKQTFVLCDICYEMRCEKVENLHMTEADEGIDVSPALLRSALQSAFSDGSGTAQHHGLWASDSTHPQLRQSLSNGVVPGASCP</sequence>
<protein>
    <submittedName>
        <fullName evidence="1">Uncharacterized protein</fullName>
    </submittedName>
</protein>
<dbReference type="AlphaFoldDB" id="A0AA36HL38"/>
<evidence type="ECO:0000313" key="1">
    <source>
        <dbReference type="EMBL" id="CAJ1370821.1"/>
    </source>
</evidence>
<proteinExistence type="predicted"/>
<dbReference type="Proteomes" id="UP001178507">
    <property type="component" value="Unassembled WGS sequence"/>
</dbReference>
<keyword evidence="2" id="KW-1185">Reference proteome</keyword>
<name>A0AA36HL38_9DINO</name>
<evidence type="ECO:0000313" key="2">
    <source>
        <dbReference type="Proteomes" id="UP001178507"/>
    </source>
</evidence>
<organism evidence="1 2">
    <name type="scientific">Effrenium voratum</name>
    <dbReference type="NCBI Taxonomy" id="2562239"/>
    <lineage>
        <taxon>Eukaryota</taxon>
        <taxon>Sar</taxon>
        <taxon>Alveolata</taxon>
        <taxon>Dinophyceae</taxon>
        <taxon>Suessiales</taxon>
        <taxon>Symbiodiniaceae</taxon>
        <taxon>Effrenium</taxon>
    </lineage>
</organism>
<dbReference type="EMBL" id="CAUJNA010000038">
    <property type="protein sequence ID" value="CAJ1370821.1"/>
    <property type="molecule type" value="Genomic_DNA"/>
</dbReference>
<accession>A0AA36HL38</accession>
<reference evidence="1" key="1">
    <citation type="submission" date="2023-08" db="EMBL/GenBank/DDBJ databases">
        <authorList>
            <person name="Chen Y."/>
            <person name="Shah S."/>
            <person name="Dougan E. K."/>
            <person name="Thang M."/>
            <person name="Chan C."/>
        </authorList>
    </citation>
    <scope>NUCLEOTIDE SEQUENCE</scope>
</reference>